<dbReference type="GO" id="GO:0046872">
    <property type="term" value="F:metal ion binding"/>
    <property type="evidence" value="ECO:0007669"/>
    <property type="project" value="UniProtKB-KW"/>
</dbReference>
<dbReference type="Gene3D" id="3.30.1490.20">
    <property type="entry name" value="ATP-grasp fold, A domain"/>
    <property type="match status" value="1"/>
</dbReference>
<feature type="active site" evidence="14">
    <location>
        <position position="23"/>
    </location>
</feature>
<evidence type="ECO:0000256" key="12">
    <source>
        <dbReference type="ARBA" id="ARBA00047614"/>
    </source>
</evidence>
<evidence type="ECO:0000256" key="5">
    <source>
        <dbReference type="ARBA" id="ARBA00022490"/>
    </source>
</evidence>
<evidence type="ECO:0000256" key="3">
    <source>
        <dbReference type="ARBA" id="ARBA00010871"/>
    </source>
</evidence>
<dbReference type="GO" id="GO:0008360">
    <property type="term" value="P:regulation of cell shape"/>
    <property type="evidence" value="ECO:0007669"/>
    <property type="project" value="UniProtKB-KW"/>
</dbReference>
<dbReference type="InterPro" id="IPR016185">
    <property type="entry name" value="PreATP-grasp_dom_sf"/>
</dbReference>
<dbReference type="HAMAP" id="MF_00047">
    <property type="entry name" value="Dala_Dala_lig"/>
    <property type="match status" value="1"/>
</dbReference>
<dbReference type="InterPro" id="IPR005905">
    <property type="entry name" value="D_ala_D_ala"/>
</dbReference>
<dbReference type="GO" id="GO:0009252">
    <property type="term" value="P:peptidoglycan biosynthetic process"/>
    <property type="evidence" value="ECO:0007669"/>
    <property type="project" value="UniProtKB-UniRule"/>
</dbReference>
<keyword evidence="15" id="KW-0460">Magnesium</keyword>
<dbReference type="GO" id="GO:0005524">
    <property type="term" value="F:ATP binding"/>
    <property type="evidence" value="ECO:0007669"/>
    <property type="project" value="UniProtKB-UniRule"/>
</dbReference>
<evidence type="ECO:0000256" key="14">
    <source>
        <dbReference type="PIRSR" id="PIRSR039102-1"/>
    </source>
</evidence>
<comment type="pathway">
    <text evidence="13">Cell wall biogenesis; peptidoglycan biosynthesis.</text>
</comment>
<evidence type="ECO:0000256" key="2">
    <source>
        <dbReference type="ARBA" id="ARBA00004496"/>
    </source>
</evidence>
<protein>
    <recommendedName>
        <fullName evidence="4 13">D-alanine--D-alanine ligase</fullName>
        <ecNumber evidence="4 13">6.3.2.4</ecNumber>
    </recommendedName>
    <alternativeName>
        <fullName evidence="13">D-Ala-D-Ala ligase</fullName>
    </alternativeName>
    <alternativeName>
        <fullName evidence="13">D-alanylalanine synthetase</fullName>
    </alternativeName>
</protein>
<keyword evidence="9 13" id="KW-0133">Cell shape</keyword>
<dbReference type="PANTHER" id="PTHR23132">
    <property type="entry name" value="D-ALANINE--D-ALANINE LIGASE"/>
    <property type="match status" value="1"/>
</dbReference>
<dbReference type="Gene3D" id="3.40.50.20">
    <property type="match status" value="1"/>
</dbReference>
<evidence type="ECO:0000259" key="17">
    <source>
        <dbReference type="PROSITE" id="PS50975"/>
    </source>
</evidence>
<evidence type="ECO:0000256" key="11">
    <source>
        <dbReference type="ARBA" id="ARBA00023316"/>
    </source>
</evidence>
<dbReference type="EMBL" id="UPXX01000032">
    <property type="protein sequence ID" value="VBB47894.1"/>
    <property type="molecule type" value="Genomic_DNA"/>
</dbReference>
<feature type="binding site" evidence="15">
    <location>
        <position position="266"/>
    </location>
    <ligand>
        <name>Mg(2+)</name>
        <dbReference type="ChEBI" id="CHEBI:18420"/>
        <label>1</label>
    </ligand>
</feature>
<dbReference type="PIRSF" id="PIRSF039102">
    <property type="entry name" value="Ddl/VanB"/>
    <property type="match status" value="1"/>
</dbReference>
<feature type="active site" evidence="14">
    <location>
        <position position="289"/>
    </location>
</feature>
<feature type="binding site" evidence="15">
    <location>
        <position position="278"/>
    </location>
    <ligand>
        <name>Mg(2+)</name>
        <dbReference type="ChEBI" id="CHEBI:18420"/>
        <label>2</label>
    </ligand>
</feature>
<dbReference type="PROSITE" id="PS00844">
    <property type="entry name" value="DALA_DALA_LIGASE_2"/>
    <property type="match status" value="1"/>
</dbReference>
<feature type="active site" evidence="14">
    <location>
        <position position="154"/>
    </location>
</feature>
<dbReference type="PROSITE" id="PS50975">
    <property type="entry name" value="ATP_GRASP"/>
    <property type="match status" value="1"/>
</dbReference>
<evidence type="ECO:0000256" key="1">
    <source>
        <dbReference type="ARBA" id="ARBA00001936"/>
    </source>
</evidence>
<dbReference type="Pfam" id="PF07478">
    <property type="entry name" value="Dala_Dala_lig_C"/>
    <property type="match status" value="1"/>
</dbReference>
<dbReference type="Pfam" id="PF01820">
    <property type="entry name" value="Dala_Dala_lig_N"/>
    <property type="match status" value="1"/>
</dbReference>
<name>A0A653AIJ5_UNCDX</name>
<dbReference type="InterPro" id="IPR000291">
    <property type="entry name" value="D-Ala_lig_Van_CS"/>
</dbReference>
<dbReference type="GO" id="GO:0005737">
    <property type="term" value="C:cytoplasm"/>
    <property type="evidence" value="ECO:0007669"/>
    <property type="project" value="UniProtKB-SubCell"/>
</dbReference>
<evidence type="ECO:0000256" key="15">
    <source>
        <dbReference type="PIRSR" id="PIRSR039102-3"/>
    </source>
</evidence>
<dbReference type="NCBIfam" id="NF002378">
    <property type="entry name" value="PRK01372.1"/>
    <property type="match status" value="1"/>
</dbReference>
<dbReference type="InterPro" id="IPR013815">
    <property type="entry name" value="ATP_grasp_subdomain_1"/>
</dbReference>
<keyword evidence="15" id="KW-0479">Metal-binding</keyword>
<feature type="binding site" evidence="15">
    <location>
        <position position="278"/>
    </location>
    <ligand>
        <name>Mg(2+)</name>
        <dbReference type="ChEBI" id="CHEBI:18420"/>
        <label>1</label>
    </ligand>
</feature>
<keyword evidence="15" id="KW-0464">Manganese</keyword>
<dbReference type="InterPro" id="IPR011127">
    <property type="entry name" value="Dala_Dala_lig_N"/>
</dbReference>
<dbReference type="PANTHER" id="PTHR23132:SF23">
    <property type="entry name" value="D-ALANINE--D-ALANINE LIGASE B"/>
    <property type="match status" value="1"/>
</dbReference>
<accession>A0A653AIJ5</accession>
<evidence type="ECO:0000256" key="7">
    <source>
        <dbReference type="ARBA" id="ARBA00022741"/>
    </source>
</evidence>
<dbReference type="PROSITE" id="PS00843">
    <property type="entry name" value="DALA_DALA_LIGASE_1"/>
    <property type="match status" value="1"/>
</dbReference>
<evidence type="ECO:0000256" key="13">
    <source>
        <dbReference type="HAMAP-Rule" id="MF_00047"/>
    </source>
</evidence>
<feature type="domain" description="ATP-grasp" evidence="17">
    <location>
        <begin position="110"/>
        <end position="311"/>
    </location>
</feature>
<dbReference type="InterPro" id="IPR011095">
    <property type="entry name" value="Dala_Dala_lig_C"/>
</dbReference>
<proteinExistence type="inferred from homology"/>
<comment type="subcellular location">
    <subcellularLocation>
        <location evidence="2 13">Cytoplasm</location>
    </subcellularLocation>
</comment>
<keyword evidence="7 16" id="KW-0547">Nucleotide-binding</keyword>
<comment type="similarity">
    <text evidence="3 13">Belongs to the D-alanine--D-alanine ligase family.</text>
</comment>
<sequence length="328" mass="35445">MGAKPKNMQKIRVALLAGGWSREREVSMASGDAVYEAFDRDKYAVERIDPARNLRTLVGSPDNFDVVFSVLHGKRGEDGCMQGLVEILGIPMVGSGVLGSAVSMNKQISKDVYCRAGLKVAPYSVLSKDRPVHVGELIEKLGLPLVVKPVEEGSSIGMSLCRDEKEVLKGIELAFEHGEEIMAEVFLDGREITCCVIGGRSLETLPLIEIVSRSGAGFFDYAAKYSPGGASEICPAALPDSTAERLCLAAKTAHRALHCGVWSRTDMILQGDDFFVLETNTLPGMTQRSLFPLAARAAGLNLSDLLDRLVRIALESADARELLAAQHR</sequence>
<comment type="catalytic activity">
    <reaction evidence="12 13">
        <text>2 D-alanine + ATP = D-alanyl-D-alanine + ADP + phosphate + H(+)</text>
        <dbReference type="Rhea" id="RHEA:11224"/>
        <dbReference type="ChEBI" id="CHEBI:15378"/>
        <dbReference type="ChEBI" id="CHEBI:30616"/>
        <dbReference type="ChEBI" id="CHEBI:43474"/>
        <dbReference type="ChEBI" id="CHEBI:57416"/>
        <dbReference type="ChEBI" id="CHEBI:57822"/>
        <dbReference type="ChEBI" id="CHEBI:456216"/>
        <dbReference type="EC" id="6.3.2.4"/>
    </reaction>
</comment>
<dbReference type="SUPFAM" id="SSF52440">
    <property type="entry name" value="PreATP-grasp domain"/>
    <property type="match status" value="1"/>
</dbReference>
<evidence type="ECO:0000313" key="18">
    <source>
        <dbReference type="EMBL" id="VBB47894.1"/>
    </source>
</evidence>
<dbReference type="UniPathway" id="UPA00219"/>
<comment type="cofactor">
    <cofactor evidence="1">
        <name>Mn(2+)</name>
        <dbReference type="ChEBI" id="CHEBI:29035"/>
    </cofactor>
</comment>
<evidence type="ECO:0000256" key="16">
    <source>
        <dbReference type="PROSITE-ProRule" id="PRU00409"/>
    </source>
</evidence>
<dbReference type="GO" id="GO:0071555">
    <property type="term" value="P:cell wall organization"/>
    <property type="evidence" value="ECO:0007669"/>
    <property type="project" value="UniProtKB-KW"/>
</dbReference>
<keyword evidence="10 13" id="KW-0573">Peptidoglycan synthesis</keyword>
<dbReference type="NCBIfam" id="TIGR01205">
    <property type="entry name" value="D_ala_D_alaTIGR"/>
    <property type="match status" value="1"/>
</dbReference>
<dbReference type="InterPro" id="IPR011761">
    <property type="entry name" value="ATP-grasp"/>
</dbReference>
<evidence type="ECO:0000256" key="6">
    <source>
        <dbReference type="ARBA" id="ARBA00022598"/>
    </source>
</evidence>
<feature type="binding site" evidence="15">
    <location>
        <position position="280"/>
    </location>
    <ligand>
        <name>Mg(2+)</name>
        <dbReference type="ChEBI" id="CHEBI:18420"/>
        <label>2</label>
    </ligand>
</feature>
<keyword evidence="6 13" id="KW-0436">Ligase</keyword>
<dbReference type="Gene3D" id="3.30.470.20">
    <property type="entry name" value="ATP-grasp fold, B domain"/>
    <property type="match status" value="1"/>
</dbReference>
<keyword evidence="11 13" id="KW-0961">Cell wall biogenesis/degradation</keyword>
<keyword evidence="8 16" id="KW-0067">ATP-binding</keyword>
<comment type="cofactor">
    <cofactor evidence="15">
        <name>Mg(2+)</name>
        <dbReference type="ChEBI" id="CHEBI:18420"/>
    </cofactor>
    <cofactor evidence="15">
        <name>Mn(2+)</name>
        <dbReference type="ChEBI" id="CHEBI:29035"/>
    </cofactor>
    <text evidence="15">Binds 2 magnesium or manganese ions per subunit.</text>
</comment>
<dbReference type="AlphaFoldDB" id="A0A653AIJ5"/>
<evidence type="ECO:0000256" key="9">
    <source>
        <dbReference type="ARBA" id="ARBA00022960"/>
    </source>
</evidence>
<keyword evidence="5 13" id="KW-0963">Cytoplasm</keyword>
<evidence type="ECO:0000256" key="10">
    <source>
        <dbReference type="ARBA" id="ARBA00022984"/>
    </source>
</evidence>
<evidence type="ECO:0000256" key="4">
    <source>
        <dbReference type="ARBA" id="ARBA00012216"/>
    </source>
</evidence>
<comment type="function">
    <text evidence="13">Cell wall formation.</text>
</comment>
<dbReference type="SUPFAM" id="SSF56059">
    <property type="entry name" value="Glutathione synthetase ATP-binding domain-like"/>
    <property type="match status" value="1"/>
</dbReference>
<reference evidence="18" key="1">
    <citation type="submission" date="2018-07" db="EMBL/GenBank/DDBJ databases">
        <authorList>
            <consortium name="Genoscope - CEA"/>
            <person name="William W."/>
        </authorList>
    </citation>
    <scope>NUCLEOTIDE SEQUENCE</scope>
    <source>
        <strain evidence="18">IK1</strain>
    </source>
</reference>
<organism evidence="18">
    <name type="scientific">Uncultured Desulfatiglans sp</name>
    <dbReference type="NCBI Taxonomy" id="1748965"/>
    <lineage>
        <taxon>Bacteria</taxon>
        <taxon>Pseudomonadati</taxon>
        <taxon>Thermodesulfobacteriota</taxon>
        <taxon>Desulfobacteria</taxon>
        <taxon>Desulfatiglandales</taxon>
        <taxon>Desulfatiglandaceae</taxon>
        <taxon>Desulfatiglans</taxon>
        <taxon>environmental samples</taxon>
    </lineage>
</organism>
<dbReference type="GO" id="GO:0008716">
    <property type="term" value="F:D-alanine-D-alanine ligase activity"/>
    <property type="evidence" value="ECO:0007669"/>
    <property type="project" value="UniProtKB-UniRule"/>
</dbReference>
<gene>
    <name evidence="13 18" type="primary">ddl</name>
    <name evidence="18" type="ORF">TRIP_B50689</name>
</gene>
<dbReference type="EC" id="6.3.2.4" evidence="4 13"/>
<evidence type="ECO:0000256" key="8">
    <source>
        <dbReference type="ARBA" id="ARBA00022840"/>
    </source>
</evidence>